<dbReference type="PROSITE" id="PS51017">
    <property type="entry name" value="CCT"/>
    <property type="match status" value="1"/>
</dbReference>
<comment type="subcellular location">
    <subcellularLocation>
        <location evidence="1 8">Nucleus</location>
    </subcellularLocation>
</comment>
<evidence type="ECO:0000313" key="12">
    <source>
        <dbReference type="Proteomes" id="UP001567538"/>
    </source>
</evidence>
<keyword evidence="4 7" id="KW-0863">Zinc-finger</keyword>
<evidence type="ECO:0000256" key="8">
    <source>
        <dbReference type="PROSITE-ProRule" id="PRU00357"/>
    </source>
</evidence>
<evidence type="ECO:0000256" key="4">
    <source>
        <dbReference type="ARBA" id="ARBA00022771"/>
    </source>
</evidence>
<evidence type="ECO:0000259" key="9">
    <source>
        <dbReference type="PROSITE" id="PS50119"/>
    </source>
</evidence>
<dbReference type="Proteomes" id="UP001567538">
    <property type="component" value="Unassembled WGS sequence"/>
</dbReference>
<comment type="caution">
    <text evidence="11">The sequence shown here is derived from an EMBL/GenBank/DDBJ whole genome shotgun (WGS) entry which is preliminary data.</text>
</comment>
<name>A0ABD1HSH5_SALDI</name>
<dbReference type="InterPro" id="IPR010402">
    <property type="entry name" value="CCT_domain"/>
</dbReference>
<evidence type="ECO:0000256" key="6">
    <source>
        <dbReference type="ARBA" id="ARBA00023242"/>
    </source>
</evidence>
<evidence type="ECO:0000256" key="2">
    <source>
        <dbReference type="ARBA" id="ARBA00010024"/>
    </source>
</evidence>
<gene>
    <name evidence="11" type="primary">COL1</name>
    <name evidence="11" type="ORF">AAHA92_09339</name>
</gene>
<dbReference type="PANTHER" id="PTHR31319">
    <property type="entry name" value="ZINC FINGER PROTEIN CONSTANS-LIKE 4"/>
    <property type="match status" value="1"/>
</dbReference>
<dbReference type="PROSITE" id="PS50119">
    <property type="entry name" value="ZF_BBOX"/>
    <property type="match status" value="2"/>
</dbReference>
<dbReference type="CDD" id="cd19821">
    <property type="entry name" value="Bbox1_BBX-like"/>
    <property type="match status" value="2"/>
</dbReference>
<proteinExistence type="inferred from homology"/>
<dbReference type="GO" id="GO:0008270">
    <property type="term" value="F:zinc ion binding"/>
    <property type="evidence" value="ECO:0007669"/>
    <property type="project" value="UniProtKB-KW"/>
</dbReference>
<reference evidence="11 12" key="1">
    <citation type="submission" date="2024-06" db="EMBL/GenBank/DDBJ databases">
        <title>A chromosome level genome sequence of Diviner's sage (Salvia divinorum).</title>
        <authorList>
            <person name="Ford S.A."/>
            <person name="Ro D.-K."/>
            <person name="Ness R.W."/>
            <person name="Phillips M.A."/>
        </authorList>
    </citation>
    <scope>NUCLEOTIDE SEQUENCE [LARGE SCALE GENOMIC DNA]</scope>
    <source>
        <strain evidence="11">SAF-2024a</strain>
        <tissue evidence="11">Leaf</tissue>
    </source>
</reference>
<dbReference type="Pfam" id="PF06203">
    <property type="entry name" value="CCT"/>
    <property type="match status" value="1"/>
</dbReference>
<feature type="domain" description="CCT" evidence="10">
    <location>
        <begin position="208"/>
        <end position="250"/>
    </location>
</feature>
<feature type="domain" description="B box-type" evidence="9">
    <location>
        <begin position="10"/>
        <end position="52"/>
    </location>
</feature>
<dbReference type="InterPro" id="IPR049808">
    <property type="entry name" value="CONSTANS-like_Bbox1"/>
</dbReference>
<evidence type="ECO:0000313" key="11">
    <source>
        <dbReference type="EMBL" id="KAL1558935.1"/>
    </source>
</evidence>
<feature type="domain" description="B box-type" evidence="9">
    <location>
        <begin position="50"/>
        <end position="97"/>
    </location>
</feature>
<dbReference type="AlphaFoldDB" id="A0ABD1HSH5"/>
<evidence type="ECO:0000259" key="10">
    <source>
        <dbReference type="PROSITE" id="PS51017"/>
    </source>
</evidence>
<evidence type="ECO:0000256" key="3">
    <source>
        <dbReference type="ARBA" id="ARBA00022723"/>
    </source>
</evidence>
<dbReference type="InterPro" id="IPR000315">
    <property type="entry name" value="Znf_B-box"/>
</dbReference>
<keyword evidence="5" id="KW-0862">Zinc</keyword>
<dbReference type="EMBL" id="JBEAFC010000004">
    <property type="protein sequence ID" value="KAL1558935.1"/>
    <property type="molecule type" value="Genomic_DNA"/>
</dbReference>
<dbReference type="GO" id="GO:0005634">
    <property type="term" value="C:nucleus"/>
    <property type="evidence" value="ECO:0007669"/>
    <property type="project" value="UniProtKB-SubCell"/>
</dbReference>
<keyword evidence="12" id="KW-1185">Reference proteome</keyword>
<evidence type="ECO:0000256" key="7">
    <source>
        <dbReference type="PROSITE-ProRule" id="PRU00024"/>
    </source>
</evidence>
<comment type="similarity">
    <text evidence="2">Belongs to the CONSTANS family.</text>
</comment>
<keyword evidence="6 8" id="KW-0539">Nucleus</keyword>
<dbReference type="InterPro" id="IPR045281">
    <property type="entry name" value="CONSTANS-like"/>
</dbReference>
<evidence type="ECO:0000256" key="5">
    <source>
        <dbReference type="ARBA" id="ARBA00022833"/>
    </source>
</evidence>
<evidence type="ECO:0000256" key="1">
    <source>
        <dbReference type="ARBA" id="ARBA00004123"/>
    </source>
</evidence>
<dbReference type="SMART" id="SM00336">
    <property type="entry name" value="BBOX"/>
    <property type="match status" value="2"/>
</dbReference>
<keyword evidence="3" id="KW-0479">Metal-binding</keyword>
<protein>
    <submittedName>
        <fullName evidence="11">ZINC FINGER protein</fullName>
    </submittedName>
</protein>
<organism evidence="11 12">
    <name type="scientific">Salvia divinorum</name>
    <name type="common">Maria pastora</name>
    <name type="synonym">Diviner's sage</name>
    <dbReference type="NCBI Taxonomy" id="28513"/>
    <lineage>
        <taxon>Eukaryota</taxon>
        <taxon>Viridiplantae</taxon>
        <taxon>Streptophyta</taxon>
        <taxon>Embryophyta</taxon>
        <taxon>Tracheophyta</taxon>
        <taxon>Spermatophyta</taxon>
        <taxon>Magnoliopsida</taxon>
        <taxon>eudicotyledons</taxon>
        <taxon>Gunneridae</taxon>
        <taxon>Pentapetalae</taxon>
        <taxon>asterids</taxon>
        <taxon>lamiids</taxon>
        <taxon>Lamiales</taxon>
        <taxon>Lamiaceae</taxon>
        <taxon>Nepetoideae</taxon>
        <taxon>Mentheae</taxon>
        <taxon>Salviinae</taxon>
        <taxon>Salvia</taxon>
        <taxon>Salvia subgen. Calosphace</taxon>
    </lineage>
</organism>
<dbReference type="PANTHER" id="PTHR31319:SF72">
    <property type="entry name" value="CONSTANS"/>
    <property type="match status" value="1"/>
</dbReference>
<accession>A0ABD1HSH5</accession>
<sequence>MLKFETDGGDATSSCDACRSAPSAVYCRVDQAYLCAICDARIHHAASLQDRVWLCECCEKAPAAFLCKADSASLCTSCDAKIHSANPLACRHHRVPVQPIPYGGLMTGPLSQEGEDEDEAASWLLMNGGGDETLPPLFAGELDGCLDFDLDDYGEGYSYNNVHSSYGGSNESIVPESTSEATVSHCHTRPSKGTIELFTSQGSSEMNREARVMRYREKKKRRKFEKTIRYASRKAYAETRPRIKGRFAKRKPAQGHVDHMFSSQPLKAYVVVSYF</sequence>